<sequence>MVSWIYGYGKLRTNQYCYYRQNCLLFMLSDPITIYEKVSWKSSHQSYLKKFTDFTAINALHRFKTKPFIG</sequence>
<reference evidence="1" key="1">
    <citation type="submission" date="2020-06" db="EMBL/GenBank/DDBJ databases">
        <authorList>
            <person name="Ji K."/>
            <person name="Li J."/>
        </authorList>
    </citation>
    <scope>NUCLEOTIDE SEQUENCE</scope>
    <source>
        <strain evidence="1">JKM2019</strain>
        <tissue evidence="1">Whole body</tissue>
    </source>
</reference>
<dbReference type="Proteomes" id="UP000828236">
    <property type="component" value="Unassembled WGS sequence"/>
</dbReference>
<gene>
    <name evidence="1" type="ORF">HUG17_7024</name>
</gene>
<organism evidence="1">
    <name type="scientific">Dermatophagoides farinae</name>
    <name type="common">American house dust mite</name>
    <dbReference type="NCBI Taxonomy" id="6954"/>
    <lineage>
        <taxon>Eukaryota</taxon>
        <taxon>Metazoa</taxon>
        <taxon>Ecdysozoa</taxon>
        <taxon>Arthropoda</taxon>
        <taxon>Chelicerata</taxon>
        <taxon>Arachnida</taxon>
        <taxon>Acari</taxon>
        <taxon>Acariformes</taxon>
        <taxon>Sarcoptiformes</taxon>
        <taxon>Astigmata</taxon>
        <taxon>Psoroptidia</taxon>
        <taxon>Analgoidea</taxon>
        <taxon>Pyroglyphidae</taxon>
        <taxon>Dermatophagoidinae</taxon>
        <taxon>Dermatophagoides</taxon>
    </lineage>
</organism>
<proteinExistence type="predicted"/>
<protein>
    <submittedName>
        <fullName evidence="1">Uncharacterized protein</fullName>
    </submittedName>
</protein>
<name>A0A9D4SCR7_DERFA</name>
<evidence type="ECO:0000313" key="1">
    <source>
        <dbReference type="EMBL" id="KAH7636818.1"/>
    </source>
</evidence>
<reference evidence="1" key="2">
    <citation type="journal article" date="2021" name="World Allergy Organ. J.">
        <title>Chromosome-level assembly of Dermatophagoides farinae genome and transcriptome reveals two novel allergens Der f 37 and Der f 39.</title>
        <authorList>
            <person name="Chen J."/>
            <person name="Cai Z."/>
            <person name="Fan D."/>
            <person name="Hu J."/>
            <person name="Hou Y."/>
            <person name="He Y."/>
            <person name="Zhang Z."/>
            <person name="Zhao Z."/>
            <person name="Gao P."/>
            <person name="Hu W."/>
            <person name="Sun J."/>
            <person name="Li J."/>
            <person name="Ji K."/>
        </authorList>
    </citation>
    <scope>NUCLEOTIDE SEQUENCE</scope>
    <source>
        <strain evidence="1">JKM2019</strain>
    </source>
</reference>
<dbReference type="AlphaFoldDB" id="A0A9D4SCR7"/>
<accession>A0A9D4SCR7</accession>
<comment type="caution">
    <text evidence="1">The sequence shown here is derived from an EMBL/GenBank/DDBJ whole genome shotgun (WGS) entry which is preliminary data.</text>
</comment>
<dbReference type="EMBL" id="SDOV01000009">
    <property type="protein sequence ID" value="KAH7636818.1"/>
    <property type="molecule type" value="Genomic_DNA"/>
</dbReference>